<name>D7LJL6_ARALL</name>
<proteinExistence type="predicted"/>
<protein>
    <submittedName>
        <fullName evidence="1">Predicted protein</fullName>
    </submittedName>
</protein>
<dbReference type="HOGENOM" id="CLU_2226838_0_0_1"/>
<evidence type="ECO:0000313" key="1">
    <source>
        <dbReference type="EMBL" id="EFH55423.1"/>
    </source>
</evidence>
<dbReference type="Proteomes" id="UP000008694">
    <property type="component" value="Unassembled WGS sequence"/>
</dbReference>
<dbReference type="Gramene" id="Al_scaffold_0004_1270">
    <property type="protein sequence ID" value="Al_scaffold_0004_1270"/>
    <property type="gene ID" value="Al_scaffold_0004_1270"/>
</dbReference>
<reference evidence="2" key="1">
    <citation type="journal article" date="2011" name="Nat. Genet.">
        <title>The Arabidopsis lyrata genome sequence and the basis of rapid genome size change.</title>
        <authorList>
            <person name="Hu T.T."/>
            <person name="Pattyn P."/>
            <person name="Bakker E.G."/>
            <person name="Cao J."/>
            <person name="Cheng J.-F."/>
            <person name="Clark R.M."/>
            <person name="Fahlgren N."/>
            <person name="Fawcett J.A."/>
            <person name="Grimwood J."/>
            <person name="Gundlach H."/>
            <person name="Haberer G."/>
            <person name="Hollister J.D."/>
            <person name="Ossowski S."/>
            <person name="Ottilar R.P."/>
            <person name="Salamov A.A."/>
            <person name="Schneeberger K."/>
            <person name="Spannagl M."/>
            <person name="Wang X."/>
            <person name="Yang L."/>
            <person name="Nasrallah M.E."/>
            <person name="Bergelson J."/>
            <person name="Carrington J.C."/>
            <person name="Gaut B.S."/>
            <person name="Schmutz J."/>
            <person name="Mayer K.F.X."/>
            <person name="Van de Peer Y."/>
            <person name="Grigoriev I.V."/>
            <person name="Nordborg M."/>
            <person name="Weigel D."/>
            <person name="Guo Y.-L."/>
        </authorList>
    </citation>
    <scope>NUCLEOTIDE SEQUENCE [LARGE SCALE GENOMIC DNA]</scope>
    <source>
        <strain evidence="2">cv. MN47</strain>
    </source>
</reference>
<dbReference type="EMBL" id="GL348716">
    <property type="protein sequence ID" value="EFH55423.1"/>
    <property type="molecule type" value="Genomic_DNA"/>
</dbReference>
<dbReference type="AlphaFoldDB" id="D7LJL6"/>
<evidence type="ECO:0000313" key="2">
    <source>
        <dbReference type="Proteomes" id="UP000008694"/>
    </source>
</evidence>
<keyword evidence="2" id="KW-1185">Reference proteome</keyword>
<accession>D7LJL6</accession>
<gene>
    <name evidence="1" type="ORF">ARALYDRAFT_668551</name>
</gene>
<organism evidence="2">
    <name type="scientific">Arabidopsis lyrata subsp. lyrata</name>
    <name type="common">Lyre-leaved rock-cress</name>
    <dbReference type="NCBI Taxonomy" id="81972"/>
    <lineage>
        <taxon>Eukaryota</taxon>
        <taxon>Viridiplantae</taxon>
        <taxon>Streptophyta</taxon>
        <taxon>Embryophyta</taxon>
        <taxon>Tracheophyta</taxon>
        <taxon>Spermatophyta</taxon>
        <taxon>Magnoliopsida</taxon>
        <taxon>eudicotyledons</taxon>
        <taxon>Gunneridae</taxon>
        <taxon>Pentapetalae</taxon>
        <taxon>rosids</taxon>
        <taxon>malvids</taxon>
        <taxon>Brassicales</taxon>
        <taxon>Brassicaceae</taxon>
        <taxon>Camelineae</taxon>
        <taxon>Arabidopsis</taxon>
    </lineage>
</organism>
<sequence length="106" mass="12321">MLIFRGTNQRWWASRSNLVEEWPCWYRAGIDSPPTQNCSALSFWPHGYEPIVYDPFENLKGPYPWDILSPRISPKPFYRSGDLLFPGTSKSFSKTLDPAKQCNLCF</sequence>